<accession>A0A9X3ULH6</accession>
<dbReference type="Pfam" id="PF00155">
    <property type="entry name" value="Aminotran_1_2"/>
    <property type="match status" value="1"/>
</dbReference>
<dbReference type="RefSeq" id="WP_267991942.1">
    <property type="nucleotide sequence ID" value="NZ_JAPJZI010000001.1"/>
</dbReference>
<evidence type="ECO:0000256" key="3">
    <source>
        <dbReference type="ARBA" id="ARBA00022898"/>
    </source>
</evidence>
<name>A0A9X3ULH6_9HYPH</name>
<evidence type="ECO:0000313" key="6">
    <source>
        <dbReference type="Proteomes" id="UP001151234"/>
    </source>
</evidence>
<keyword evidence="2" id="KW-0808">Transferase</keyword>
<dbReference type="PANTHER" id="PTHR13693">
    <property type="entry name" value="CLASS II AMINOTRANSFERASE/8-AMINO-7-OXONONANOATE SYNTHASE"/>
    <property type="match status" value="1"/>
</dbReference>
<dbReference type="InterPro" id="IPR015422">
    <property type="entry name" value="PyrdxlP-dep_Trfase_small"/>
</dbReference>
<dbReference type="GO" id="GO:0008710">
    <property type="term" value="F:8-amino-7-oxononanoate synthase activity"/>
    <property type="evidence" value="ECO:0007669"/>
    <property type="project" value="TreeGrafter"/>
</dbReference>
<feature type="domain" description="Aminotransferase class I/classII large" evidence="4">
    <location>
        <begin position="36"/>
        <end position="376"/>
    </location>
</feature>
<dbReference type="InterPro" id="IPR050087">
    <property type="entry name" value="AON_synthase_class-II"/>
</dbReference>
<evidence type="ECO:0000313" key="5">
    <source>
        <dbReference type="EMBL" id="MDA5400410.1"/>
    </source>
</evidence>
<dbReference type="GO" id="GO:0009102">
    <property type="term" value="P:biotin biosynthetic process"/>
    <property type="evidence" value="ECO:0007669"/>
    <property type="project" value="TreeGrafter"/>
</dbReference>
<keyword evidence="3" id="KW-0663">Pyridoxal phosphate</keyword>
<protein>
    <submittedName>
        <fullName evidence="5">8-amino-7-oxononanoate synthase</fullName>
    </submittedName>
</protein>
<dbReference type="InterPro" id="IPR004839">
    <property type="entry name" value="Aminotransferase_I/II_large"/>
</dbReference>
<dbReference type="PANTHER" id="PTHR13693:SF100">
    <property type="entry name" value="8-AMINO-7-OXONONANOATE SYNTHASE"/>
    <property type="match status" value="1"/>
</dbReference>
<dbReference type="GO" id="GO:0030170">
    <property type="term" value="F:pyridoxal phosphate binding"/>
    <property type="evidence" value="ECO:0007669"/>
    <property type="project" value="InterPro"/>
</dbReference>
<reference evidence="5" key="1">
    <citation type="submission" date="2022-11" db="EMBL/GenBank/DDBJ databases">
        <title>Draft genome sequence of Hoeflea poritis E7-10 and Hoeflea prorocentri PM5-8, separated from scleractinian coral Porites lutea and marine dinoflagellate.</title>
        <authorList>
            <person name="Zhang G."/>
            <person name="Wei Q."/>
            <person name="Cai L."/>
        </authorList>
    </citation>
    <scope>NUCLEOTIDE SEQUENCE</scope>
    <source>
        <strain evidence="5">PM5-8</strain>
    </source>
</reference>
<organism evidence="5 6">
    <name type="scientific">Hoeflea prorocentri</name>
    <dbReference type="NCBI Taxonomy" id="1922333"/>
    <lineage>
        <taxon>Bacteria</taxon>
        <taxon>Pseudomonadati</taxon>
        <taxon>Pseudomonadota</taxon>
        <taxon>Alphaproteobacteria</taxon>
        <taxon>Hyphomicrobiales</taxon>
        <taxon>Rhizobiaceae</taxon>
        <taxon>Hoeflea</taxon>
    </lineage>
</organism>
<comment type="cofactor">
    <cofactor evidence="1">
        <name>pyridoxal 5'-phosphate</name>
        <dbReference type="ChEBI" id="CHEBI:597326"/>
    </cofactor>
</comment>
<proteinExistence type="predicted"/>
<dbReference type="EMBL" id="JAPJZI010000001">
    <property type="protein sequence ID" value="MDA5400410.1"/>
    <property type="molecule type" value="Genomic_DNA"/>
</dbReference>
<dbReference type="Gene3D" id="3.40.640.10">
    <property type="entry name" value="Type I PLP-dependent aspartate aminotransferase-like (Major domain)"/>
    <property type="match status" value="1"/>
</dbReference>
<sequence length="385" mass="41522">MLQRSDGSGRLTRYRTSLRRLATRGRLRGLSARSGVDFSSNDYLGLAGDKRIAAALNAALSRGVPAGAGGSRLLRGNDPEHEMLEQEAAVYFGSETALYFGSGFMANYALLACLPQRDDLVVMDELIHASARDGANATKAAVAIARHNDPQSFADAISTWRKSGGRGRPWLVFESLYSMDGDRAPLDDLVSTADVNDGFLIVDEAHATGVFGPHGRGLAADFEGRDNVIVLHTCGKALGASGALICLPEVLAGYMINRSRPFIYATAPSPLMAAAVREALLIVEQEPERRKRLQRMMKQFGDGLTALGLPATDTQIHPVVIGDAEKTMSLATAMQDRGFDIRGIRPPTVPEGTSRLRISLTLNARQADVETLLEALGEKRELFDQ</sequence>
<dbReference type="AlphaFoldDB" id="A0A9X3ULH6"/>
<evidence type="ECO:0000256" key="1">
    <source>
        <dbReference type="ARBA" id="ARBA00001933"/>
    </source>
</evidence>
<dbReference type="InterPro" id="IPR015424">
    <property type="entry name" value="PyrdxlP-dep_Trfase"/>
</dbReference>
<evidence type="ECO:0000259" key="4">
    <source>
        <dbReference type="Pfam" id="PF00155"/>
    </source>
</evidence>
<dbReference type="SUPFAM" id="SSF53383">
    <property type="entry name" value="PLP-dependent transferases"/>
    <property type="match status" value="1"/>
</dbReference>
<keyword evidence="6" id="KW-1185">Reference proteome</keyword>
<gene>
    <name evidence="5" type="ORF">OQ273_17675</name>
</gene>
<evidence type="ECO:0000256" key="2">
    <source>
        <dbReference type="ARBA" id="ARBA00022679"/>
    </source>
</evidence>
<dbReference type="InterPro" id="IPR015421">
    <property type="entry name" value="PyrdxlP-dep_Trfase_major"/>
</dbReference>
<dbReference type="Gene3D" id="3.90.1150.10">
    <property type="entry name" value="Aspartate Aminotransferase, domain 1"/>
    <property type="match status" value="1"/>
</dbReference>
<comment type="caution">
    <text evidence="5">The sequence shown here is derived from an EMBL/GenBank/DDBJ whole genome shotgun (WGS) entry which is preliminary data.</text>
</comment>
<dbReference type="Proteomes" id="UP001151234">
    <property type="component" value="Unassembled WGS sequence"/>
</dbReference>